<dbReference type="PROSITE" id="PS00237">
    <property type="entry name" value="G_PROTEIN_RECEP_F1_1"/>
    <property type="match status" value="1"/>
</dbReference>
<evidence type="ECO:0000259" key="9">
    <source>
        <dbReference type="PROSITE" id="PS50262"/>
    </source>
</evidence>
<evidence type="ECO:0000256" key="6">
    <source>
        <dbReference type="ARBA" id="ARBA00023170"/>
    </source>
</evidence>
<evidence type="ECO:0000256" key="1">
    <source>
        <dbReference type="ARBA" id="ARBA00004651"/>
    </source>
</evidence>
<protein>
    <submittedName>
        <fullName evidence="10">NPFF2-like protein</fullName>
    </submittedName>
</protein>
<keyword evidence="4 8" id="KW-1133">Transmembrane helix</keyword>
<feature type="domain" description="G-protein coupled receptors family 1 profile" evidence="9">
    <location>
        <begin position="1"/>
        <end position="211"/>
    </location>
</feature>
<gene>
    <name evidence="10" type="ORF">MAR_012369</name>
</gene>
<evidence type="ECO:0000256" key="5">
    <source>
        <dbReference type="ARBA" id="ARBA00023136"/>
    </source>
</evidence>
<evidence type="ECO:0000313" key="11">
    <source>
        <dbReference type="Proteomes" id="UP001164746"/>
    </source>
</evidence>
<evidence type="ECO:0000313" key="10">
    <source>
        <dbReference type="EMBL" id="WAR26665.1"/>
    </source>
</evidence>
<accession>A0ABY7FWT0</accession>
<evidence type="ECO:0000256" key="3">
    <source>
        <dbReference type="ARBA" id="ARBA00022692"/>
    </source>
</evidence>
<organism evidence="10 11">
    <name type="scientific">Mya arenaria</name>
    <name type="common">Soft-shell clam</name>
    <dbReference type="NCBI Taxonomy" id="6604"/>
    <lineage>
        <taxon>Eukaryota</taxon>
        <taxon>Metazoa</taxon>
        <taxon>Spiralia</taxon>
        <taxon>Lophotrochozoa</taxon>
        <taxon>Mollusca</taxon>
        <taxon>Bivalvia</taxon>
        <taxon>Autobranchia</taxon>
        <taxon>Heteroconchia</taxon>
        <taxon>Euheterodonta</taxon>
        <taxon>Imparidentia</taxon>
        <taxon>Neoheterodontei</taxon>
        <taxon>Myida</taxon>
        <taxon>Myoidea</taxon>
        <taxon>Myidae</taxon>
        <taxon>Mya</taxon>
    </lineage>
</organism>
<dbReference type="PROSITE" id="PS50262">
    <property type="entry name" value="G_PROTEIN_RECEP_F1_2"/>
    <property type="match status" value="1"/>
</dbReference>
<keyword evidence="2" id="KW-1003">Cell membrane</keyword>
<comment type="similarity">
    <text evidence="7">Belongs to the G-protein coupled receptor 1 family.</text>
</comment>
<dbReference type="Gene3D" id="1.20.1070.10">
    <property type="entry name" value="Rhodopsin 7-helix transmembrane proteins"/>
    <property type="match status" value="1"/>
</dbReference>
<keyword evidence="7" id="KW-0807">Transducer</keyword>
<evidence type="ECO:0000256" key="7">
    <source>
        <dbReference type="RuleBase" id="RU000688"/>
    </source>
</evidence>
<feature type="transmembrane region" description="Helical" evidence="8">
    <location>
        <begin position="36"/>
        <end position="55"/>
    </location>
</feature>
<keyword evidence="5 8" id="KW-0472">Membrane</keyword>
<feature type="transmembrane region" description="Helical" evidence="8">
    <location>
        <begin position="153"/>
        <end position="174"/>
    </location>
</feature>
<dbReference type="Pfam" id="PF00001">
    <property type="entry name" value="7tm_1"/>
    <property type="match status" value="1"/>
</dbReference>
<name>A0ABY7FWT0_MYAAR</name>
<dbReference type="SUPFAM" id="SSF81321">
    <property type="entry name" value="Family A G protein-coupled receptor-like"/>
    <property type="match status" value="1"/>
</dbReference>
<comment type="subcellular location">
    <subcellularLocation>
        <location evidence="1">Cell membrane</location>
        <topology evidence="1">Multi-pass membrane protein</topology>
    </subcellularLocation>
</comment>
<sequence length="259" mass="29854">MSMVAGIFSLILIACDRFFGIVFAMKAHIIERKASYSIIIIWVCAIAVATPLLVVRKEESVTWSNHVEIWCDDTWPMSLTKDPATGRDIVSFPGRKAYYTFLTIALYFIPMVTMSAIYSLIIMTVWFKRAPGERVSAKEIKVQKRVKRKVVKMLVMILATFGFCWLPLEIVILYSEYRTNRLQPLPEWYGVLEFLAYTLAYANSAINPLIYAGFNENFRKGFRTLFGCYERKLYTAISRADSMYNTSTTNVTTQHMTRM</sequence>
<dbReference type="InterPro" id="IPR017452">
    <property type="entry name" value="GPCR_Rhodpsn_7TM"/>
</dbReference>
<dbReference type="PANTHER" id="PTHR24241">
    <property type="entry name" value="NEUROPEPTIDE RECEPTOR-RELATED G-PROTEIN COUPLED RECEPTOR"/>
    <property type="match status" value="1"/>
</dbReference>
<dbReference type="InterPro" id="IPR000276">
    <property type="entry name" value="GPCR_Rhodpsn"/>
</dbReference>
<dbReference type="EMBL" id="CP111025">
    <property type="protein sequence ID" value="WAR26665.1"/>
    <property type="molecule type" value="Genomic_DNA"/>
</dbReference>
<evidence type="ECO:0000256" key="2">
    <source>
        <dbReference type="ARBA" id="ARBA00022475"/>
    </source>
</evidence>
<keyword evidence="7" id="KW-0297">G-protein coupled receptor</keyword>
<feature type="transmembrane region" description="Helical" evidence="8">
    <location>
        <begin position="97"/>
        <end position="127"/>
    </location>
</feature>
<keyword evidence="3 7" id="KW-0812">Transmembrane</keyword>
<dbReference type="PRINTS" id="PR00237">
    <property type="entry name" value="GPCRRHODOPSN"/>
</dbReference>
<proteinExistence type="inferred from homology"/>
<dbReference type="PANTHER" id="PTHR24241:SF76">
    <property type="entry name" value="NEUROPEPTIDE SIFAMIDE RECEPTOR"/>
    <property type="match status" value="1"/>
</dbReference>
<reference evidence="10" key="1">
    <citation type="submission" date="2022-11" db="EMBL/GenBank/DDBJ databases">
        <title>Centuries of genome instability and evolution in soft-shell clam transmissible cancer (bioRxiv).</title>
        <authorList>
            <person name="Hart S.F.M."/>
            <person name="Yonemitsu M.A."/>
            <person name="Giersch R.M."/>
            <person name="Beal B.F."/>
            <person name="Arriagada G."/>
            <person name="Davis B.W."/>
            <person name="Ostrander E.A."/>
            <person name="Goff S.P."/>
            <person name="Metzger M.J."/>
        </authorList>
    </citation>
    <scope>NUCLEOTIDE SEQUENCE</scope>
    <source>
        <strain evidence="10">MELC-2E11</strain>
        <tissue evidence="10">Siphon/mantle</tissue>
    </source>
</reference>
<evidence type="ECO:0000256" key="8">
    <source>
        <dbReference type="SAM" id="Phobius"/>
    </source>
</evidence>
<evidence type="ECO:0000256" key="4">
    <source>
        <dbReference type="ARBA" id="ARBA00022989"/>
    </source>
</evidence>
<keyword evidence="6 7" id="KW-0675">Receptor</keyword>
<feature type="transmembrane region" description="Helical" evidence="8">
    <location>
        <begin position="6"/>
        <end position="24"/>
    </location>
</feature>
<feature type="transmembrane region" description="Helical" evidence="8">
    <location>
        <begin position="194"/>
        <end position="214"/>
    </location>
</feature>
<keyword evidence="11" id="KW-1185">Reference proteome</keyword>
<dbReference type="Proteomes" id="UP001164746">
    <property type="component" value="Chromosome 14"/>
</dbReference>